<comment type="subcellular location">
    <subcellularLocation>
        <location evidence="1">Cell membrane</location>
    </subcellularLocation>
</comment>
<dbReference type="Pfam" id="PF02397">
    <property type="entry name" value="Bac_transf"/>
    <property type="match status" value="1"/>
</dbReference>
<comment type="similarity">
    <text evidence="2">Belongs to the bacterial sugar transferase family.</text>
</comment>
<evidence type="ECO:0000256" key="8">
    <source>
        <dbReference type="ARBA" id="ARBA00023169"/>
    </source>
</evidence>
<dbReference type="Proteomes" id="UP000548582">
    <property type="component" value="Unassembled WGS sequence"/>
</dbReference>
<keyword evidence="4 11" id="KW-0808">Transferase</keyword>
<dbReference type="AlphaFoldDB" id="A0A848ED40"/>
<name>A0A848ED40_9PROT</name>
<dbReference type="PANTHER" id="PTHR30576:SF4">
    <property type="entry name" value="UNDECAPRENYL-PHOSPHATE GALACTOSE PHOSPHOTRANSFERASE"/>
    <property type="match status" value="1"/>
</dbReference>
<evidence type="ECO:0000259" key="10">
    <source>
        <dbReference type="Pfam" id="PF02397"/>
    </source>
</evidence>
<dbReference type="GO" id="GO:0016780">
    <property type="term" value="F:phosphotransferase activity, for other substituted phosphate groups"/>
    <property type="evidence" value="ECO:0007669"/>
    <property type="project" value="TreeGrafter"/>
</dbReference>
<dbReference type="GO" id="GO:0000271">
    <property type="term" value="P:polysaccharide biosynthetic process"/>
    <property type="evidence" value="ECO:0007669"/>
    <property type="project" value="UniProtKB-KW"/>
</dbReference>
<evidence type="ECO:0000256" key="2">
    <source>
        <dbReference type="ARBA" id="ARBA00006464"/>
    </source>
</evidence>
<comment type="caution">
    <text evidence="11">The sequence shown here is derived from an EMBL/GenBank/DDBJ whole genome shotgun (WGS) entry which is preliminary data.</text>
</comment>
<evidence type="ECO:0000256" key="9">
    <source>
        <dbReference type="SAM" id="Phobius"/>
    </source>
</evidence>
<evidence type="ECO:0000256" key="3">
    <source>
        <dbReference type="ARBA" id="ARBA00022475"/>
    </source>
</evidence>
<dbReference type="EMBL" id="JABBKX010000004">
    <property type="protein sequence ID" value="NMJ42484.1"/>
    <property type="molecule type" value="Genomic_DNA"/>
</dbReference>
<evidence type="ECO:0000313" key="11">
    <source>
        <dbReference type="EMBL" id="NMJ42484.1"/>
    </source>
</evidence>
<evidence type="ECO:0000256" key="1">
    <source>
        <dbReference type="ARBA" id="ARBA00004236"/>
    </source>
</evidence>
<dbReference type="GO" id="GO:0005886">
    <property type="term" value="C:plasma membrane"/>
    <property type="evidence" value="ECO:0007669"/>
    <property type="project" value="UniProtKB-SubCell"/>
</dbReference>
<keyword evidence="8" id="KW-0270">Exopolysaccharide synthesis</keyword>
<sequence length="238" mass="26406">MHTTASSADLERARIAIATPGLVDTFPGIAPAQRSEIAKRAMDITLTILILVPLAPVMAVVALLIRLCSGRQILVRHMRIGRGGVAFECLKFRTMVHDAEGVLQDHLARDPVARAEWQARRKLSRDPRVTVIGNIMRRTSLDELPQLINVLRGEMSLVGPRPVVRAELDEHYVGEAGILYCRVRPGVTGLWQVSGRSGVTYRERVRLDTTYVREGSLLLDLRILARTPWAVLRAHGAC</sequence>
<keyword evidence="5 9" id="KW-0812">Transmembrane</keyword>
<accession>A0A848ED40</accession>
<keyword evidence="12" id="KW-1185">Reference proteome</keyword>
<keyword evidence="3" id="KW-1003">Cell membrane</keyword>
<dbReference type="PANTHER" id="PTHR30576">
    <property type="entry name" value="COLANIC BIOSYNTHESIS UDP-GLUCOSE LIPID CARRIER TRANSFERASE"/>
    <property type="match status" value="1"/>
</dbReference>
<evidence type="ECO:0000256" key="5">
    <source>
        <dbReference type="ARBA" id="ARBA00022692"/>
    </source>
</evidence>
<evidence type="ECO:0000256" key="6">
    <source>
        <dbReference type="ARBA" id="ARBA00022989"/>
    </source>
</evidence>
<keyword evidence="7 9" id="KW-0472">Membrane</keyword>
<evidence type="ECO:0000256" key="7">
    <source>
        <dbReference type="ARBA" id="ARBA00023136"/>
    </source>
</evidence>
<gene>
    <name evidence="11" type="ORF">GWK16_14645</name>
</gene>
<evidence type="ECO:0000313" key="12">
    <source>
        <dbReference type="Proteomes" id="UP000548582"/>
    </source>
</evidence>
<keyword evidence="6 9" id="KW-1133">Transmembrane helix</keyword>
<dbReference type="InterPro" id="IPR003362">
    <property type="entry name" value="Bact_transf"/>
</dbReference>
<protein>
    <submittedName>
        <fullName evidence="11">Sugar transferase</fullName>
    </submittedName>
</protein>
<organism evidence="11 12">
    <name type="scientific">Neoroseomonas marina</name>
    <dbReference type="NCBI Taxonomy" id="1232220"/>
    <lineage>
        <taxon>Bacteria</taxon>
        <taxon>Pseudomonadati</taxon>
        <taxon>Pseudomonadota</taxon>
        <taxon>Alphaproteobacteria</taxon>
        <taxon>Acetobacterales</taxon>
        <taxon>Acetobacteraceae</taxon>
        <taxon>Neoroseomonas</taxon>
    </lineage>
</organism>
<feature type="domain" description="Bacterial sugar transferase" evidence="10">
    <location>
        <begin position="39"/>
        <end position="232"/>
    </location>
</feature>
<feature type="transmembrane region" description="Helical" evidence="9">
    <location>
        <begin position="44"/>
        <end position="69"/>
    </location>
</feature>
<reference evidence="11 12" key="1">
    <citation type="submission" date="2020-03" db="EMBL/GenBank/DDBJ databases">
        <authorList>
            <person name="Sun Q."/>
        </authorList>
    </citation>
    <scope>NUCLEOTIDE SEQUENCE [LARGE SCALE GENOMIC DNA]</scope>
    <source>
        <strain evidence="11 12">JC162</strain>
    </source>
</reference>
<proteinExistence type="inferred from homology"/>
<evidence type="ECO:0000256" key="4">
    <source>
        <dbReference type="ARBA" id="ARBA00022679"/>
    </source>
</evidence>